<comment type="caution">
    <text evidence="1">The sequence shown here is derived from an EMBL/GenBank/DDBJ whole genome shotgun (WGS) entry which is preliminary data.</text>
</comment>
<name>A0AAJ2YY28_WEICO</name>
<evidence type="ECO:0000313" key="1">
    <source>
        <dbReference type="EMBL" id="NBA12199.1"/>
    </source>
</evidence>
<dbReference type="AlphaFoldDB" id="A0AAJ2YY28"/>
<reference evidence="1" key="1">
    <citation type="submission" date="2020-01" db="EMBL/GenBank/DDBJ databases">
        <title>First Reported Case and Whole Genome of Weissella confusa in an Equid.</title>
        <authorList>
            <person name="Little S.V."/>
            <person name="Lawhon S.D."/>
        </authorList>
    </citation>
    <scope>NUCLEOTIDE SEQUENCE</scope>
    <source>
        <strain evidence="1">718955</strain>
    </source>
</reference>
<dbReference type="Proteomes" id="UP000719917">
    <property type="component" value="Unassembled WGS sequence"/>
</dbReference>
<protein>
    <submittedName>
        <fullName evidence="1">Capsid protein</fullName>
    </submittedName>
</protein>
<evidence type="ECO:0000313" key="2">
    <source>
        <dbReference type="Proteomes" id="UP000719917"/>
    </source>
</evidence>
<dbReference type="InterPro" id="IPR009319">
    <property type="entry name" value="Phage_A118_VSP1"/>
</dbReference>
<dbReference type="GO" id="GO:0005198">
    <property type="term" value="F:structural molecule activity"/>
    <property type="evidence" value="ECO:0007669"/>
    <property type="project" value="InterPro"/>
</dbReference>
<dbReference type="EMBL" id="JAAAMQ010000020">
    <property type="protein sequence ID" value="NBA12199.1"/>
    <property type="molecule type" value="Genomic_DNA"/>
</dbReference>
<dbReference type="RefSeq" id="WP_161691355.1">
    <property type="nucleotide sequence ID" value="NZ_JAAAMQ010000020.1"/>
</dbReference>
<organism evidence="1 2">
    <name type="scientific">Weissella confusa</name>
    <name type="common">Lactobacillus confusus</name>
    <dbReference type="NCBI Taxonomy" id="1583"/>
    <lineage>
        <taxon>Bacteria</taxon>
        <taxon>Bacillati</taxon>
        <taxon>Bacillota</taxon>
        <taxon>Bacilli</taxon>
        <taxon>Lactobacillales</taxon>
        <taxon>Lactobacillaceae</taxon>
        <taxon>Weissella</taxon>
    </lineage>
</organism>
<accession>A0AAJ2YY28</accession>
<sequence>MAKVNPDQMTMGASMVGDIYSQMAQELFLRMIQRIKQRGVADLQDNPYLWQLEKLNDMHLLNEENIQYVIEQTGIARELMDEIIQNEGLKVYQNTSEQLAAQLNKKTPQYNSVQDTLARYANQTFLDIDNLVNQTLITTNLGQNSAMRVYQEIIEQSVAEVTTGLKTADKAISDTVMKWIDKGIPSAFVDKGGNTWTIERYARTVMESTTYRVYNEMRTGAAEELGVTTFHMSSHAAARPACAPIQGHIVTKAQHSFDSGDAKVGRVYSLWEHGYGEPSGTMGINCHHVLTPFVIGVNEMPDEDIPDPKQAIANGEKQAKQRAYERGIRDAKYKIAAAKALGDEGLRKRYQALLDSRRAGLRNLIDDNDFLHRDYAREKIYSNQKLNLAYQEKMLKNEYGKLINKFGKPGMPSYFDYKTYIKNGGDAGRLWGNYIQARRKRTINPVVKLSDYQEVDVELHNALLGVVGSNGLKVTGNSYHLIDRVLGTSYDQENHKLRQGVPIDELKNAITNGEVFFDDKQYFFESDKARVVVNPDGNVVTVYPRSSKVNKKKKKGDH</sequence>
<gene>
    <name evidence="1" type="ORF">GTU77_08240</name>
</gene>
<proteinExistence type="predicted"/>
<dbReference type="Pfam" id="PF06152">
    <property type="entry name" value="Phage_min_cap2"/>
    <property type="match status" value="1"/>
</dbReference>